<dbReference type="PROSITE" id="PS50109">
    <property type="entry name" value="HIS_KIN"/>
    <property type="match status" value="1"/>
</dbReference>
<dbReference type="SUPFAM" id="SSF55785">
    <property type="entry name" value="PYP-like sensor domain (PAS domain)"/>
    <property type="match status" value="1"/>
</dbReference>
<dbReference type="InterPro" id="IPR011123">
    <property type="entry name" value="Y_Y_Y"/>
</dbReference>
<evidence type="ECO:0000256" key="6">
    <source>
        <dbReference type="SAM" id="SignalP"/>
    </source>
</evidence>
<dbReference type="Gene3D" id="3.30.450.20">
    <property type="entry name" value="PAS domain"/>
    <property type="match status" value="1"/>
</dbReference>
<dbReference type="SUPFAM" id="SSF47384">
    <property type="entry name" value="Homodimeric domain of signal transducing histidine kinase"/>
    <property type="match status" value="1"/>
</dbReference>
<dbReference type="Pfam" id="PF07494">
    <property type="entry name" value="Reg_prop"/>
    <property type="match status" value="2"/>
</dbReference>
<evidence type="ECO:0000256" key="1">
    <source>
        <dbReference type="ARBA" id="ARBA00000085"/>
    </source>
</evidence>
<proteinExistence type="predicted"/>
<keyword evidence="4" id="KW-0175">Coiled coil</keyword>
<dbReference type="InterPro" id="IPR013767">
    <property type="entry name" value="PAS_fold"/>
</dbReference>
<dbReference type="InterPro" id="IPR015943">
    <property type="entry name" value="WD40/YVTN_repeat-like_dom_sf"/>
</dbReference>
<dbReference type="RefSeq" id="WP_009195404.1">
    <property type="nucleotide sequence ID" value="NZ_AODQ01000043.1"/>
</dbReference>
<evidence type="ECO:0000256" key="5">
    <source>
        <dbReference type="SAM" id="Phobius"/>
    </source>
</evidence>
<keyword evidence="5" id="KW-0472">Membrane</keyword>
<dbReference type="PRINTS" id="PR00344">
    <property type="entry name" value="BCTRLSENSOR"/>
</dbReference>
<dbReference type="eggNOG" id="COG3292">
    <property type="taxonomic scope" value="Bacteria"/>
</dbReference>
<dbReference type="InterPro" id="IPR000014">
    <property type="entry name" value="PAS"/>
</dbReference>
<dbReference type="NCBIfam" id="TIGR00229">
    <property type="entry name" value="sensory_box"/>
    <property type="match status" value="1"/>
</dbReference>
<dbReference type="InterPro" id="IPR003661">
    <property type="entry name" value="HisK_dim/P_dom"/>
</dbReference>
<dbReference type="Proteomes" id="UP000011910">
    <property type="component" value="Unassembled WGS sequence"/>
</dbReference>
<dbReference type="InterPro" id="IPR003594">
    <property type="entry name" value="HATPase_dom"/>
</dbReference>
<dbReference type="InterPro" id="IPR005467">
    <property type="entry name" value="His_kinase_dom"/>
</dbReference>
<dbReference type="SMART" id="SM00388">
    <property type="entry name" value="HisKA"/>
    <property type="match status" value="1"/>
</dbReference>
<evidence type="ECO:0000259" key="7">
    <source>
        <dbReference type="PROSITE" id="PS50109"/>
    </source>
</evidence>
<dbReference type="PANTHER" id="PTHR43547">
    <property type="entry name" value="TWO-COMPONENT HISTIDINE KINASE"/>
    <property type="match status" value="1"/>
</dbReference>
<dbReference type="Pfam" id="PF00989">
    <property type="entry name" value="PAS"/>
    <property type="match status" value="1"/>
</dbReference>
<dbReference type="Pfam" id="PF00512">
    <property type="entry name" value="HisKA"/>
    <property type="match status" value="1"/>
</dbReference>
<dbReference type="Pfam" id="PF02518">
    <property type="entry name" value="HATPase_c"/>
    <property type="match status" value="1"/>
</dbReference>
<organism evidence="9 10">
    <name type="scientific">Cesiribacter andamanensis AMV16</name>
    <dbReference type="NCBI Taxonomy" id="1279009"/>
    <lineage>
        <taxon>Bacteria</taxon>
        <taxon>Pseudomonadati</taxon>
        <taxon>Bacteroidota</taxon>
        <taxon>Cytophagia</taxon>
        <taxon>Cytophagales</taxon>
        <taxon>Cesiribacteraceae</taxon>
        <taxon>Cesiribacter</taxon>
    </lineage>
</organism>
<sequence length="1197" mass="135563">MSWFRYLRTFCLFLCLLAGQQSAFAQDPSVKTYNARTFYEDNGLASNEVYSLTQGPRGEMWFGTKKGISTFDGLRWQHIAGSDSFHFNTKSKLIRLGDSLIQVSGQMHHIHFRLHLNGKSSDLTTIPYTTKPNDRPPLTAVYRAGSSLTLAAIVNDHLWLMQHPNGKWKQYLLPSHLAKSRIYNLFYHKSSLLLLTEEGLFKFDPSKNYYPPLWPSVLEGKTVLNAAHSTDGETLYLLGSDWVGEWKGNKFRFLIEDLYKGEKPSTNFDIYNILSTRNGYLIFQHRSSVFLYNHKTGTVDPIKLNLAGAATTPTNIVEDDEGNIWIATLRGVSMLSSLRFAILEKVKGLPDNEVSTIMFLDSSSVLIGTNLGLNILQNNNWVLQAKARTPFTSAVHRILDATKAPSGLVYIAGNNMGLGILHPNRKVEWHPLPEDLMAVSVVYWKGQPYIGTDLGKLLRFEGGKFTTVLNLNDNVYFRKLYTDKQNDLLILSAKGLYVFNGISSKHITAEKHAYRNLYNLLEWNGRTLLGSTNGIVEIEGDQLVAVRDTLLRINRPVYALMADSRGRLWAGTDKGVFVQKATGTKLLNYNQQHGMLGQEINRSALVEMPDGRIWIGTDRGLTIYDPHFDHDTPIIPRLSLTSLKADEQALPLQQTLEVDHNQTPLEFGFRAISFSAPDGIRYRYRLNGLEKDWNYSDNYLQNSVRYASLPAGTYQFMIQARLQEGEWSPLVSSGSIRVAPPYYSRWWFIGLIALGLGLIGYATNALIIQRSNEKRLQDAIDEQKKEIKKSESKFQSIWESMDSGVLVINQLGRITLVNPSLCRMFRRTPEQLIGHEIGALLDHSRLNTALVKSWFANPGKQKFELDITVGGFPLHLLITFSALNKLPQEPLLIIGFKDISDKKETEMKNLRLNELLVRQNRDLVKKELELASFNQELLMRQNELQDALRILEERNFELDQFVYKTSHDLRAPIASALGLLNIMRMEGPTQSWPGYIDMIFRSLQKQDNFIKAMLNFSKTARATDNPEVIEFEPLIEQCLNELQFLPGFDDINKRVRVKNHATGFYSDKMKINIILSNILSNSIKYRDPGKTSRLDVGVDIQVDQAQITISDNGIGINKSYVKSIFDMFYRATERSDGSGLGLYIVKQTVERLGGTIEVSSEIGIGSSFKISIPNRIPIAVAKEYLEQDPTPSPLNQP</sequence>
<gene>
    <name evidence="9" type="primary">luxQ_3</name>
    <name evidence="9" type="ORF">ADICEAN_02008</name>
</gene>
<dbReference type="PATRIC" id="fig|1279009.4.peg.2037"/>
<accession>M7N6L2</accession>
<dbReference type="PANTHER" id="PTHR43547:SF2">
    <property type="entry name" value="HYBRID SIGNAL TRANSDUCTION HISTIDINE KINASE C"/>
    <property type="match status" value="1"/>
</dbReference>
<dbReference type="CDD" id="cd00130">
    <property type="entry name" value="PAS"/>
    <property type="match status" value="1"/>
</dbReference>
<comment type="caution">
    <text evidence="9">The sequence shown here is derived from an EMBL/GenBank/DDBJ whole genome shotgun (WGS) entry which is preliminary data.</text>
</comment>
<dbReference type="Pfam" id="PF07495">
    <property type="entry name" value="Y_Y_Y"/>
    <property type="match status" value="1"/>
</dbReference>
<feature type="transmembrane region" description="Helical" evidence="5">
    <location>
        <begin position="746"/>
        <end position="767"/>
    </location>
</feature>
<keyword evidence="10" id="KW-1185">Reference proteome</keyword>
<dbReference type="EMBL" id="AODQ01000043">
    <property type="protein sequence ID" value="EMR02861.1"/>
    <property type="molecule type" value="Genomic_DNA"/>
</dbReference>
<dbReference type="SMART" id="SM00387">
    <property type="entry name" value="HATPase_c"/>
    <property type="match status" value="1"/>
</dbReference>
<dbReference type="GO" id="GO:0000155">
    <property type="term" value="F:phosphorelay sensor kinase activity"/>
    <property type="evidence" value="ECO:0007669"/>
    <property type="project" value="InterPro"/>
</dbReference>
<keyword evidence="5" id="KW-0812">Transmembrane</keyword>
<dbReference type="CDD" id="cd00075">
    <property type="entry name" value="HATPase"/>
    <property type="match status" value="1"/>
</dbReference>
<dbReference type="InterPro" id="IPR036097">
    <property type="entry name" value="HisK_dim/P_sf"/>
</dbReference>
<dbReference type="GO" id="GO:0006355">
    <property type="term" value="P:regulation of DNA-templated transcription"/>
    <property type="evidence" value="ECO:0007669"/>
    <property type="project" value="InterPro"/>
</dbReference>
<dbReference type="SMART" id="SM00091">
    <property type="entry name" value="PAS"/>
    <property type="match status" value="1"/>
</dbReference>
<dbReference type="OrthoDB" id="9806995at2"/>
<feature type="domain" description="Histidine kinase" evidence="7">
    <location>
        <begin position="964"/>
        <end position="1176"/>
    </location>
</feature>
<dbReference type="SUPFAM" id="SSF63829">
    <property type="entry name" value="Calcium-dependent phosphotriesterase"/>
    <property type="match status" value="2"/>
</dbReference>
<dbReference type="EC" id="2.7.13.3" evidence="2"/>
<comment type="catalytic activity">
    <reaction evidence="1">
        <text>ATP + protein L-histidine = ADP + protein N-phospho-L-histidine.</text>
        <dbReference type="EC" id="2.7.13.3"/>
    </reaction>
</comment>
<dbReference type="Gene3D" id="2.60.40.10">
    <property type="entry name" value="Immunoglobulins"/>
    <property type="match status" value="1"/>
</dbReference>
<keyword evidence="9" id="KW-0418">Kinase</keyword>
<dbReference type="STRING" id="1279009.ADICEAN_02008"/>
<dbReference type="Gene3D" id="1.10.287.130">
    <property type="match status" value="1"/>
</dbReference>
<dbReference type="Gene3D" id="3.30.565.10">
    <property type="entry name" value="Histidine kinase-like ATPase, C-terminal domain"/>
    <property type="match status" value="1"/>
</dbReference>
<dbReference type="Gene3D" id="2.130.10.10">
    <property type="entry name" value="YVTN repeat-like/Quinoprotein amine dehydrogenase"/>
    <property type="match status" value="2"/>
</dbReference>
<dbReference type="eggNOG" id="COG4251">
    <property type="taxonomic scope" value="Bacteria"/>
</dbReference>
<keyword evidence="5" id="KW-1133">Transmembrane helix</keyword>
<dbReference type="InterPro" id="IPR036890">
    <property type="entry name" value="HATPase_C_sf"/>
</dbReference>
<feature type="domain" description="PAS" evidence="8">
    <location>
        <begin position="790"/>
        <end position="842"/>
    </location>
</feature>
<dbReference type="InterPro" id="IPR004358">
    <property type="entry name" value="Sig_transdc_His_kin-like_C"/>
</dbReference>
<keyword evidence="3" id="KW-0597">Phosphoprotein</keyword>
<evidence type="ECO:0000256" key="3">
    <source>
        <dbReference type="ARBA" id="ARBA00022553"/>
    </source>
</evidence>
<protein>
    <recommendedName>
        <fullName evidence="2">histidine kinase</fullName>
        <ecNumber evidence="2">2.7.13.3</ecNumber>
    </recommendedName>
</protein>
<name>M7N6L2_9BACT</name>
<dbReference type="PROSITE" id="PS50112">
    <property type="entry name" value="PAS"/>
    <property type="match status" value="1"/>
</dbReference>
<dbReference type="SUPFAM" id="SSF55874">
    <property type="entry name" value="ATPase domain of HSP90 chaperone/DNA topoisomerase II/histidine kinase"/>
    <property type="match status" value="1"/>
</dbReference>
<evidence type="ECO:0000313" key="10">
    <source>
        <dbReference type="Proteomes" id="UP000011910"/>
    </source>
</evidence>
<keyword evidence="6" id="KW-0732">Signal</keyword>
<dbReference type="InterPro" id="IPR013783">
    <property type="entry name" value="Ig-like_fold"/>
</dbReference>
<evidence type="ECO:0000259" key="8">
    <source>
        <dbReference type="PROSITE" id="PS50112"/>
    </source>
</evidence>
<dbReference type="InterPro" id="IPR011110">
    <property type="entry name" value="Reg_prop"/>
</dbReference>
<dbReference type="CDD" id="cd00082">
    <property type="entry name" value="HisKA"/>
    <property type="match status" value="1"/>
</dbReference>
<keyword evidence="9" id="KW-0808">Transferase</keyword>
<evidence type="ECO:0000313" key="9">
    <source>
        <dbReference type="EMBL" id="EMR02861.1"/>
    </source>
</evidence>
<feature type="signal peptide" evidence="6">
    <location>
        <begin position="1"/>
        <end position="25"/>
    </location>
</feature>
<reference evidence="9 10" key="1">
    <citation type="journal article" date="2013" name="Genome Announc.">
        <title>Draft Genome Sequence of Cesiribacter andamanensis Strain AMV16T, Isolated from a Soil Sample from a Mud Volcano in the Andaman Islands, India.</title>
        <authorList>
            <person name="Shivaji S."/>
            <person name="Ara S."/>
            <person name="Begum Z."/>
            <person name="Srinivas T.N."/>
            <person name="Singh A."/>
            <person name="Kumar Pinnaka A."/>
        </authorList>
    </citation>
    <scope>NUCLEOTIDE SEQUENCE [LARGE SCALE GENOMIC DNA]</scope>
    <source>
        <strain evidence="9 10">AMV16</strain>
    </source>
</reference>
<feature type="chain" id="PRO_5004081705" description="histidine kinase" evidence="6">
    <location>
        <begin position="26"/>
        <end position="1197"/>
    </location>
</feature>
<dbReference type="AlphaFoldDB" id="M7N6L2"/>
<evidence type="ECO:0000256" key="4">
    <source>
        <dbReference type="SAM" id="Coils"/>
    </source>
</evidence>
<dbReference type="InterPro" id="IPR035965">
    <property type="entry name" value="PAS-like_dom_sf"/>
</dbReference>
<feature type="coiled-coil region" evidence="4">
    <location>
        <begin position="916"/>
        <end position="954"/>
    </location>
</feature>
<evidence type="ECO:0000256" key="2">
    <source>
        <dbReference type="ARBA" id="ARBA00012438"/>
    </source>
</evidence>